<evidence type="ECO:0000256" key="6">
    <source>
        <dbReference type="ARBA" id="ARBA00022989"/>
    </source>
</evidence>
<dbReference type="EMBL" id="QWLB01000045">
    <property type="protein sequence ID" value="RIH91384.1"/>
    <property type="molecule type" value="Genomic_DNA"/>
</dbReference>
<keyword evidence="5 8" id="KW-0812">Transmembrane</keyword>
<evidence type="ECO:0000256" key="1">
    <source>
        <dbReference type="ARBA" id="ARBA00004651"/>
    </source>
</evidence>
<sequence length="379" mass="41390">MRQTFQQVWQYLWVRAAVYILVLLLALWLLSWIFHGARTAIVTIALAFVFSYITSPIVRWFERRHLTRALGVVVVFAGFLLFLAMASVLLANLVSQLTGFLNNLPALLSPLLNWFSGLPGALGQIELPQPIREALNQAGSSLETLLQGFAQTLLRGLQALLAQGGNLIGFFTAVVGGIFQLLTALTISIYLLYDLPKVGYTLFNTVPQPYQPLTRELAERADRAFGNYVRGQITVAALVGLTVAIGLSVVYGIFQGFSQQTFSQAFSLGFLAFIFNFIPYVGVIISSIPAILLALPMGWLAVLGAGGALWLANQLEGNLYGPFIMRRAVSIHPVTGISAILIAGSLFGVVGALLAGPILAFFKILYTDYYLNSRFYKEG</sequence>
<protein>
    <submittedName>
        <fullName evidence="9">Sporulation integral membrane protein YtvI</fullName>
    </submittedName>
</protein>
<evidence type="ECO:0000256" key="8">
    <source>
        <dbReference type="SAM" id="Phobius"/>
    </source>
</evidence>
<keyword evidence="6 8" id="KW-1133">Transmembrane helix</keyword>
<dbReference type="OrthoDB" id="9793390at2"/>
<dbReference type="InterPro" id="IPR002549">
    <property type="entry name" value="AI-2E-like"/>
</dbReference>
<evidence type="ECO:0000313" key="10">
    <source>
        <dbReference type="Proteomes" id="UP000266178"/>
    </source>
</evidence>
<feature type="transmembrane region" description="Helical" evidence="8">
    <location>
        <begin position="291"/>
        <end position="312"/>
    </location>
</feature>
<comment type="caution">
    <text evidence="9">The sequence shown here is derived from an EMBL/GenBank/DDBJ whole genome shotgun (WGS) entry which is preliminary data.</text>
</comment>
<reference evidence="9 10" key="1">
    <citation type="submission" date="2018-08" db="EMBL/GenBank/DDBJ databases">
        <title>Meiothermus granaticius genome AF-68 sequencing project.</title>
        <authorList>
            <person name="Da Costa M.S."/>
            <person name="Albuquerque L."/>
            <person name="Raposo P."/>
            <person name="Froufe H.J.C."/>
            <person name="Barroso C.S."/>
            <person name="Egas C."/>
        </authorList>
    </citation>
    <scope>NUCLEOTIDE SEQUENCE [LARGE SCALE GENOMIC DNA]</scope>
    <source>
        <strain evidence="9 10">AF-68</strain>
    </source>
</reference>
<evidence type="ECO:0000256" key="2">
    <source>
        <dbReference type="ARBA" id="ARBA00009773"/>
    </source>
</evidence>
<evidence type="ECO:0000256" key="7">
    <source>
        <dbReference type="ARBA" id="ARBA00023136"/>
    </source>
</evidence>
<accession>A0A399F3W3</accession>
<dbReference type="Proteomes" id="UP000266178">
    <property type="component" value="Unassembled WGS sequence"/>
</dbReference>
<evidence type="ECO:0000313" key="9">
    <source>
        <dbReference type="EMBL" id="RIH91384.1"/>
    </source>
</evidence>
<feature type="transmembrane region" description="Helical" evidence="8">
    <location>
        <begin position="266"/>
        <end position="285"/>
    </location>
</feature>
<dbReference type="AlphaFoldDB" id="A0A399F3W3"/>
<keyword evidence="7 8" id="KW-0472">Membrane</keyword>
<proteinExistence type="inferred from homology"/>
<dbReference type="PANTHER" id="PTHR21716:SF53">
    <property type="entry name" value="PERMEASE PERM-RELATED"/>
    <property type="match status" value="1"/>
</dbReference>
<dbReference type="GO" id="GO:0005886">
    <property type="term" value="C:plasma membrane"/>
    <property type="evidence" value="ECO:0007669"/>
    <property type="project" value="UniProtKB-SubCell"/>
</dbReference>
<organism evidence="9 10">
    <name type="scientific">Meiothermus granaticius NBRC 107808</name>
    <dbReference type="NCBI Taxonomy" id="1227551"/>
    <lineage>
        <taxon>Bacteria</taxon>
        <taxon>Thermotogati</taxon>
        <taxon>Deinococcota</taxon>
        <taxon>Deinococci</taxon>
        <taxon>Thermales</taxon>
        <taxon>Thermaceae</taxon>
        <taxon>Meiothermus</taxon>
    </lineage>
</organism>
<dbReference type="PANTHER" id="PTHR21716">
    <property type="entry name" value="TRANSMEMBRANE PROTEIN"/>
    <property type="match status" value="1"/>
</dbReference>
<feature type="transmembrane region" description="Helical" evidence="8">
    <location>
        <begin position="233"/>
        <end position="254"/>
    </location>
</feature>
<name>A0A399F3W3_9DEIN</name>
<keyword evidence="3" id="KW-0813">Transport</keyword>
<evidence type="ECO:0000256" key="5">
    <source>
        <dbReference type="ARBA" id="ARBA00022692"/>
    </source>
</evidence>
<dbReference type="Pfam" id="PF01594">
    <property type="entry name" value="AI-2E_transport"/>
    <property type="match status" value="1"/>
</dbReference>
<feature type="transmembrane region" description="Helical" evidence="8">
    <location>
        <begin position="12"/>
        <end position="34"/>
    </location>
</feature>
<gene>
    <name evidence="9" type="ORF">Mgrana_02727</name>
</gene>
<comment type="subcellular location">
    <subcellularLocation>
        <location evidence="1">Cell membrane</location>
        <topology evidence="1">Multi-pass membrane protein</topology>
    </subcellularLocation>
</comment>
<feature type="transmembrane region" description="Helical" evidence="8">
    <location>
        <begin position="333"/>
        <end position="366"/>
    </location>
</feature>
<dbReference type="RefSeq" id="WP_119358177.1">
    <property type="nucleotide sequence ID" value="NZ_BJXM01000007.1"/>
</dbReference>
<feature type="transmembrane region" description="Helical" evidence="8">
    <location>
        <begin position="167"/>
        <end position="193"/>
    </location>
</feature>
<evidence type="ECO:0000256" key="4">
    <source>
        <dbReference type="ARBA" id="ARBA00022475"/>
    </source>
</evidence>
<keyword evidence="10" id="KW-1185">Reference proteome</keyword>
<feature type="transmembrane region" description="Helical" evidence="8">
    <location>
        <begin position="40"/>
        <end position="58"/>
    </location>
</feature>
<comment type="similarity">
    <text evidence="2">Belongs to the autoinducer-2 exporter (AI-2E) (TC 2.A.86) family.</text>
</comment>
<feature type="transmembrane region" description="Helical" evidence="8">
    <location>
        <begin position="70"/>
        <end position="94"/>
    </location>
</feature>
<dbReference type="GO" id="GO:0055085">
    <property type="term" value="P:transmembrane transport"/>
    <property type="evidence" value="ECO:0007669"/>
    <property type="project" value="TreeGrafter"/>
</dbReference>
<evidence type="ECO:0000256" key="3">
    <source>
        <dbReference type="ARBA" id="ARBA00022448"/>
    </source>
</evidence>
<keyword evidence="4" id="KW-1003">Cell membrane</keyword>